<reference evidence="7" key="1">
    <citation type="submission" date="2020-02" db="EMBL/GenBank/DDBJ databases">
        <title>Relaxed selection underlies rapid genomic changes in the transitions from sociality to social parasitism in ants.</title>
        <authorList>
            <person name="Bi X."/>
        </authorList>
    </citation>
    <scope>NUCLEOTIDE SEQUENCE</scope>
    <source>
        <strain evidence="7">BGI-DK2013a</strain>
        <tissue evidence="7">Whole body</tissue>
    </source>
</reference>
<evidence type="ECO:0000313" key="8">
    <source>
        <dbReference type="Proteomes" id="UP000667349"/>
    </source>
</evidence>
<dbReference type="PANTHER" id="PTHR23301:SF0">
    <property type="entry name" value="CHITIN-BINDING TYPE-2 DOMAIN-CONTAINING PROTEIN-RELATED"/>
    <property type="match status" value="1"/>
</dbReference>
<evidence type="ECO:0000259" key="6">
    <source>
        <dbReference type="PROSITE" id="PS50940"/>
    </source>
</evidence>
<name>A0A836JME8_9HYME</name>
<keyword evidence="1" id="KW-0147">Chitin-binding</keyword>
<dbReference type="PANTHER" id="PTHR23301">
    <property type="entry name" value="CHITIN BINDING PERITROPHIN-A"/>
    <property type="match status" value="1"/>
</dbReference>
<accession>A0A836JME8</accession>
<protein>
    <submittedName>
        <fullName evidence="7">PE1 protein</fullName>
    </submittedName>
</protein>
<feature type="non-terminal residue" evidence="7">
    <location>
        <position position="234"/>
    </location>
</feature>
<dbReference type="EMBL" id="JAANHZ010000333">
    <property type="protein sequence ID" value="KAG5312352.1"/>
    <property type="molecule type" value="Genomic_DNA"/>
</dbReference>
<keyword evidence="2" id="KW-0732">Signal</keyword>
<keyword evidence="4" id="KW-1015">Disulfide bond</keyword>
<evidence type="ECO:0000256" key="5">
    <source>
        <dbReference type="ARBA" id="ARBA00023180"/>
    </source>
</evidence>
<dbReference type="InterPro" id="IPR036508">
    <property type="entry name" value="Chitin-bd_dom_sf"/>
</dbReference>
<keyword evidence="5" id="KW-0325">Glycoprotein</keyword>
<dbReference type="AlphaFoldDB" id="A0A836JME8"/>
<keyword evidence="3" id="KW-0677">Repeat</keyword>
<dbReference type="Proteomes" id="UP000667349">
    <property type="component" value="Unassembled WGS sequence"/>
</dbReference>
<dbReference type="InterPro" id="IPR002557">
    <property type="entry name" value="Chitin-bd_dom"/>
</dbReference>
<evidence type="ECO:0000256" key="1">
    <source>
        <dbReference type="ARBA" id="ARBA00022669"/>
    </source>
</evidence>
<comment type="caution">
    <text evidence="7">The sequence shown here is derived from an EMBL/GenBank/DDBJ whole genome shotgun (WGS) entry which is preliminary data.</text>
</comment>
<sequence length="234" mass="27142">TNKQLFTQLAIGIIILQTSLKISGLYTIVECPMELQKDIEKYSKPKPLQISCTMQLLCPPKDSTNHENCDRDYQMHENDPDVRTLCEVKLKINVMRSISTIKIEEKNPCSGFSYDEHPVLLPHSTNCSLFYKCNWGKPMLFRCPEGMHFNSDFQVCTWPWQGGCNSSRIICPRPFPQCPIHYSDPLLLPHPFLCDRFYQCNWGMLRLQMCPTGLHFDPHLKVCNWPYNSNCQSC</sequence>
<organism evidence="7 8">
    <name type="scientific">Acromyrmex insinuator</name>
    <dbReference type="NCBI Taxonomy" id="230686"/>
    <lineage>
        <taxon>Eukaryota</taxon>
        <taxon>Metazoa</taxon>
        <taxon>Ecdysozoa</taxon>
        <taxon>Arthropoda</taxon>
        <taxon>Hexapoda</taxon>
        <taxon>Insecta</taxon>
        <taxon>Pterygota</taxon>
        <taxon>Neoptera</taxon>
        <taxon>Endopterygota</taxon>
        <taxon>Hymenoptera</taxon>
        <taxon>Apocrita</taxon>
        <taxon>Aculeata</taxon>
        <taxon>Formicoidea</taxon>
        <taxon>Formicidae</taxon>
        <taxon>Myrmicinae</taxon>
        <taxon>Acromyrmex</taxon>
    </lineage>
</organism>
<evidence type="ECO:0000256" key="3">
    <source>
        <dbReference type="ARBA" id="ARBA00022737"/>
    </source>
</evidence>
<dbReference type="Gene3D" id="2.170.140.10">
    <property type="entry name" value="Chitin binding domain"/>
    <property type="match status" value="2"/>
</dbReference>
<keyword evidence="8" id="KW-1185">Reference proteome</keyword>
<feature type="domain" description="Chitin-binding type-2" evidence="6">
    <location>
        <begin position="175"/>
        <end position="233"/>
    </location>
</feature>
<proteinExistence type="predicted"/>
<dbReference type="PROSITE" id="PS50940">
    <property type="entry name" value="CHIT_BIND_II"/>
    <property type="match status" value="2"/>
</dbReference>
<dbReference type="SUPFAM" id="SSF57625">
    <property type="entry name" value="Invertebrate chitin-binding proteins"/>
    <property type="match status" value="2"/>
</dbReference>
<dbReference type="SMART" id="SM00494">
    <property type="entry name" value="ChtBD2"/>
    <property type="match status" value="2"/>
</dbReference>
<gene>
    <name evidence="7" type="primary">Aper1_2</name>
    <name evidence="7" type="ORF">G6Z75_0010618</name>
</gene>
<feature type="non-terminal residue" evidence="7">
    <location>
        <position position="1"/>
    </location>
</feature>
<dbReference type="Pfam" id="PF01607">
    <property type="entry name" value="CBM_14"/>
    <property type="match status" value="2"/>
</dbReference>
<evidence type="ECO:0000313" key="7">
    <source>
        <dbReference type="EMBL" id="KAG5312352.1"/>
    </source>
</evidence>
<dbReference type="GO" id="GO:0008061">
    <property type="term" value="F:chitin binding"/>
    <property type="evidence" value="ECO:0007669"/>
    <property type="project" value="UniProtKB-KW"/>
</dbReference>
<feature type="domain" description="Chitin-binding type-2" evidence="6">
    <location>
        <begin position="106"/>
        <end position="166"/>
    </location>
</feature>
<dbReference type="InterPro" id="IPR051940">
    <property type="entry name" value="Chitin_bind-dev_reg"/>
</dbReference>
<dbReference type="GO" id="GO:0005576">
    <property type="term" value="C:extracellular region"/>
    <property type="evidence" value="ECO:0007669"/>
    <property type="project" value="InterPro"/>
</dbReference>
<evidence type="ECO:0000256" key="2">
    <source>
        <dbReference type="ARBA" id="ARBA00022729"/>
    </source>
</evidence>
<evidence type="ECO:0000256" key="4">
    <source>
        <dbReference type="ARBA" id="ARBA00023157"/>
    </source>
</evidence>